<reference evidence="2 3" key="1">
    <citation type="submission" date="2014-04" db="EMBL/GenBank/DDBJ databases">
        <title>Characterization and application of a salt tolerant electro-active bacterium.</title>
        <authorList>
            <person name="Yang L."/>
            <person name="Wei S."/>
            <person name="Tay Q.X.M."/>
        </authorList>
    </citation>
    <scope>NUCLEOTIDE SEQUENCE [LARGE SCALE GENOMIC DNA]</scope>
    <source>
        <strain evidence="2 3">LY1</strain>
    </source>
</reference>
<feature type="transmembrane region" description="Helical" evidence="1">
    <location>
        <begin position="141"/>
        <end position="161"/>
    </location>
</feature>
<keyword evidence="1" id="KW-1133">Transmembrane helix</keyword>
<dbReference type="OrthoDB" id="973593at2"/>
<feature type="transmembrane region" description="Helical" evidence="1">
    <location>
        <begin position="274"/>
        <end position="293"/>
    </location>
</feature>
<feature type="transmembrane region" description="Helical" evidence="1">
    <location>
        <begin position="378"/>
        <end position="399"/>
    </location>
</feature>
<feature type="transmembrane region" description="Helical" evidence="1">
    <location>
        <begin position="12"/>
        <end position="31"/>
    </location>
</feature>
<accession>A0A074KXR7</accession>
<evidence type="ECO:0000256" key="1">
    <source>
        <dbReference type="SAM" id="Phobius"/>
    </source>
</evidence>
<keyword evidence="3" id="KW-1185">Reference proteome</keyword>
<keyword evidence="1" id="KW-0472">Membrane</keyword>
<dbReference type="eggNOG" id="COG3071">
    <property type="taxonomic scope" value="Bacteria"/>
</dbReference>
<dbReference type="Gene3D" id="1.25.40.10">
    <property type="entry name" value="Tetratricopeptide repeat domain"/>
    <property type="match status" value="1"/>
</dbReference>
<dbReference type="EMBL" id="JMIH01000014">
    <property type="protein sequence ID" value="KEO74766.1"/>
    <property type="molecule type" value="Genomic_DNA"/>
</dbReference>
<evidence type="ECO:0008006" key="4">
    <source>
        <dbReference type="Google" id="ProtNLM"/>
    </source>
</evidence>
<gene>
    <name evidence="2" type="ORF">EL17_03565</name>
</gene>
<organism evidence="2 3">
    <name type="scientific">Anditalea andensis</name>
    <dbReference type="NCBI Taxonomy" id="1048983"/>
    <lineage>
        <taxon>Bacteria</taxon>
        <taxon>Pseudomonadati</taxon>
        <taxon>Bacteroidota</taxon>
        <taxon>Cytophagia</taxon>
        <taxon>Cytophagales</taxon>
        <taxon>Cytophagaceae</taxon>
        <taxon>Anditalea</taxon>
    </lineage>
</organism>
<comment type="caution">
    <text evidence="2">The sequence shown here is derived from an EMBL/GenBank/DDBJ whole genome shotgun (WGS) entry which is preliminary data.</text>
</comment>
<feature type="transmembrane region" description="Helical" evidence="1">
    <location>
        <begin position="85"/>
        <end position="105"/>
    </location>
</feature>
<evidence type="ECO:0000313" key="3">
    <source>
        <dbReference type="Proteomes" id="UP000027821"/>
    </source>
</evidence>
<evidence type="ECO:0000313" key="2">
    <source>
        <dbReference type="EMBL" id="KEO74766.1"/>
    </source>
</evidence>
<feature type="transmembrane region" description="Helical" evidence="1">
    <location>
        <begin position="241"/>
        <end position="259"/>
    </location>
</feature>
<keyword evidence="1" id="KW-0812">Transmembrane</keyword>
<feature type="transmembrane region" description="Helical" evidence="1">
    <location>
        <begin position="112"/>
        <end position="129"/>
    </location>
</feature>
<dbReference type="InterPro" id="IPR011990">
    <property type="entry name" value="TPR-like_helical_dom_sf"/>
</dbReference>
<sequence length="930" mass="106020">MPLKTNMNLSTILLAILCLAGSILLIWVSFFNPSSGMPIEPGLFSEKIKIPLQFINIGLTQFPLEVENYLVFQNFESLPPIVQRFNTLSFGIITWFLISLAMVYISTFTRSYFIISSVAVIVLMLLSGVNGLNIGAINSNYAFIILILGLMAPSVIINTFFNQTSLIVRGLTIFTIAAITLPILTALSQVTDPYLMFSENISLVNMIITVLFFAYIGHSVITAIFYMLIKMNKGVGIKITWHLTVLFLIYLVMLIFTFLDLTGNMIFGMPTPPIPLMVIIVGALGFIEVNLKIDQIRQPYSYKIIGQMVYLIGFAIALFTFWKAEFSVNEPMADFLKHSFIYTQLAFSLLFFGYLMANFSDLMNSGQSIERVIFEPNFFAYFHMRIGSLIAMISLVLFADGVLALQFGASSTNVTADYYYATERPLEAGILYENSWARYRKNKKSKNASAHLKMVQNQPTLAIRELEESFELSPSVNDIIFLSSVLHRQDKIFDAIFFLEKGLDLFPENSYLKNNLALLQSKINQGEMAYELLNGISHEAAIANKIGIQTKHLIKTEQVATDKDNLLASINRLALENLKGNYSDIMLLSDEHEMEPTITTKALLANQWSNKTIRSTSEDLAMIDRILAQDISSGEEEDYRQIRILRSLQGNHINQALTYINGLAFNYPGSSGFYHHMAAMVYTSQLDFEKAARELVRAEEKGFRNFRPEHLLILYFGQQMDRAELYAIKHEVAWPKWMVFHDNRLVLNEEVVFLNALSTLNESTKNEFLEHLASIRREDLKARYAYEIIWKKSHWLDRAAMESLKAILMKNEAYVHERAFIDDLVDLMDSMDASQVKHDRLLHMITLNKLDQNAYRTPFIFMAVDQVTDPIAQYNILQEATDYNRDPLLWIHLVRQSRLAGLDQYAGEALNTLRGWVDDATLEALQIEHL</sequence>
<feature type="transmembrane region" description="Helical" evidence="1">
    <location>
        <begin position="339"/>
        <end position="357"/>
    </location>
</feature>
<dbReference type="Proteomes" id="UP000027821">
    <property type="component" value="Unassembled WGS sequence"/>
</dbReference>
<feature type="transmembrane region" description="Helical" evidence="1">
    <location>
        <begin position="207"/>
        <end position="229"/>
    </location>
</feature>
<dbReference type="STRING" id="1048983.EL17_03565"/>
<name>A0A074KXR7_9BACT</name>
<feature type="transmembrane region" description="Helical" evidence="1">
    <location>
        <begin position="166"/>
        <end position="187"/>
    </location>
</feature>
<feature type="transmembrane region" description="Helical" evidence="1">
    <location>
        <begin position="300"/>
        <end position="319"/>
    </location>
</feature>
<proteinExistence type="predicted"/>
<dbReference type="AlphaFoldDB" id="A0A074KXR7"/>
<protein>
    <recommendedName>
        <fullName evidence="4">Tetratricopeptide repeat protein</fullName>
    </recommendedName>
</protein>
<dbReference type="SUPFAM" id="SSF48452">
    <property type="entry name" value="TPR-like"/>
    <property type="match status" value="1"/>
</dbReference>